<proteinExistence type="predicted"/>
<accession>A0A6B0UHZ8</accession>
<evidence type="ECO:0000313" key="2">
    <source>
        <dbReference type="EMBL" id="MXU89046.1"/>
    </source>
</evidence>
<evidence type="ECO:0000256" key="1">
    <source>
        <dbReference type="SAM" id="SignalP"/>
    </source>
</evidence>
<feature type="signal peptide" evidence="1">
    <location>
        <begin position="1"/>
        <end position="19"/>
    </location>
</feature>
<dbReference type="AlphaFoldDB" id="A0A6B0UHZ8"/>
<name>A0A6B0UHZ8_IXORI</name>
<sequence>MKADVMVLAAMSCIGVASSQQVSRSTIVGIDSLRRVVDAQQGRYEDLQNSWHEAKVSQVVMVCQCIFTYYHCKHAPSCRTWRRLQLDTSVTHGQILGTMLNAACI</sequence>
<feature type="chain" id="PRO_5025442112" evidence="1">
    <location>
        <begin position="20"/>
        <end position="105"/>
    </location>
</feature>
<dbReference type="EMBL" id="GIFC01006963">
    <property type="protein sequence ID" value="MXU89046.1"/>
    <property type="molecule type" value="Transcribed_RNA"/>
</dbReference>
<protein>
    <submittedName>
        <fullName evidence="2">Putative secreted protein</fullName>
    </submittedName>
</protein>
<keyword evidence="1" id="KW-0732">Signal</keyword>
<organism evidence="2">
    <name type="scientific">Ixodes ricinus</name>
    <name type="common">Common tick</name>
    <name type="synonym">Acarus ricinus</name>
    <dbReference type="NCBI Taxonomy" id="34613"/>
    <lineage>
        <taxon>Eukaryota</taxon>
        <taxon>Metazoa</taxon>
        <taxon>Ecdysozoa</taxon>
        <taxon>Arthropoda</taxon>
        <taxon>Chelicerata</taxon>
        <taxon>Arachnida</taxon>
        <taxon>Acari</taxon>
        <taxon>Parasitiformes</taxon>
        <taxon>Ixodida</taxon>
        <taxon>Ixodoidea</taxon>
        <taxon>Ixodidae</taxon>
        <taxon>Ixodinae</taxon>
        <taxon>Ixodes</taxon>
    </lineage>
</organism>
<reference evidence="2" key="1">
    <citation type="submission" date="2019-12" db="EMBL/GenBank/DDBJ databases">
        <title>An insight into the sialome of adult female Ixodes ricinus ticks feeding for 6 days.</title>
        <authorList>
            <person name="Perner J."/>
            <person name="Ribeiro J.M.C."/>
        </authorList>
    </citation>
    <scope>NUCLEOTIDE SEQUENCE</scope>
    <source>
        <strain evidence="2">Semi-engorged</strain>
        <tissue evidence="2">Salivary glands</tissue>
    </source>
</reference>